<keyword evidence="3" id="KW-1185">Reference proteome</keyword>
<gene>
    <name evidence="2" type="ORF">GJ700_30960</name>
</gene>
<dbReference type="InterPro" id="IPR008993">
    <property type="entry name" value="TIMP-like_OB-fold"/>
</dbReference>
<organism evidence="2 3">
    <name type="scientific">Pseudoduganella rivuli</name>
    <dbReference type="NCBI Taxonomy" id="2666085"/>
    <lineage>
        <taxon>Bacteria</taxon>
        <taxon>Pseudomonadati</taxon>
        <taxon>Pseudomonadota</taxon>
        <taxon>Betaproteobacteria</taxon>
        <taxon>Burkholderiales</taxon>
        <taxon>Oxalobacteraceae</taxon>
        <taxon>Telluria group</taxon>
        <taxon>Pseudoduganella</taxon>
    </lineage>
</organism>
<reference evidence="2 3" key="1">
    <citation type="submission" date="2019-11" db="EMBL/GenBank/DDBJ databases">
        <title>Novel species isolated from a subtropical stream in China.</title>
        <authorList>
            <person name="Lu H."/>
        </authorList>
    </citation>
    <scope>NUCLEOTIDE SEQUENCE [LARGE SCALE GENOMIC DNA]</scope>
    <source>
        <strain evidence="2 3">FT92W</strain>
    </source>
</reference>
<dbReference type="Gene3D" id="2.40.50.120">
    <property type="match status" value="1"/>
</dbReference>
<accession>A0A7X2IU36</accession>
<comment type="caution">
    <text evidence="2">The sequence shown here is derived from an EMBL/GenBank/DDBJ whole genome shotgun (WGS) entry which is preliminary data.</text>
</comment>
<evidence type="ECO:0000313" key="2">
    <source>
        <dbReference type="EMBL" id="MRV76137.1"/>
    </source>
</evidence>
<evidence type="ECO:0000256" key="1">
    <source>
        <dbReference type="SAM" id="SignalP"/>
    </source>
</evidence>
<sequence>MIQSKQRRIKMAFRRFAVCLALLAPMTDAPAMCLDGRHPGARDEFMSSAAVIVGRVSKQSELQEDAADPNGVSAILYRVEVRRRLKGTVDHFIQLRSDNTSTRFPMELGEDYLLFLSRDGHTYFVDSCGNSAPAKQAASVIAEIGIKK</sequence>
<dbReference type="Proteomes" id="UP000446768">
    <property type="component" value="Unassembled WGS sequence"/>
</dbReference>
<feature type="signal peptide" evidence="1">
    <location>
        <begin position="1"/>
        <end position="31"/>
    </location>
</feature>
<evidence type="ECO:0000313" key="3">
    <source>
        <dbReference type="Proteomes" id="UP000446768"/>
    </source>
</evidence>
<protein>
    <submittedName>
        <fullName evidence="2">Uncharacterized protein</fullName>
    </submittedName>
</protein>
<dbReference type="RefSeq" id="WP_154381359.1">
    <property type="nucleotide sequence ID" value="NZ_WKJJ01000028.1"/>
</dbReference>
<dbReference type="EMBL" id="WKJJ01000028">
    <property type="protein sequence ID" value="MRV76137.1"/>
    <property type="molecule type" value="Genomic_DNA"/>
</dbReference>
<feature type="chain" id="PRO_5031104781" evidence="1">
    <location>
        <begin position="32"/>
        <end position="148"/>
    </location>
</feature>
<keyword evidence="1" id="KW-0732">Signal</keyword>
<dbReference type="SUPFAM" id="SSF50242">
    <property type="entry name" value="TIMP-like"/>
    <property type="match status" value="1"/>
</dbReference>
<name>A0A7X2IU36_9BURK</name>
<proteinExistence type="predicted"/>
<dbReference type="AlphaFoldDB" id="A0A7X2IU36"/>